<dbReference type="EMBL" id="POSP01000003">
    <property type="protein sequence ID" value="PND38907.1"/>
    <property type="molecule type" value="Genomic_DNA"/>
</dbReference>
<accession>A0A2N8KZL9</accession>
<evidence type="ECO:0000256" key="1">
    <source>
        <dbReference type="SAM" id="Phobius"/>
    </source>
</evidence>
<protein>
    <recommendedName>
        <fullName evidence="4">DUF3566 domain-containing protein</fullName>
    </recommendedName>
</protein>
<reference evidence="2 3" key="1">
    <citation type="submission" date="2018-01" db="EMBL/GenBank/DDBJ databases">
        <title>Draft genome sequence of Paucibacter aquatile CR182 isolated from freshwater of the Nakdong River.</title>
        <authorList>
            <person name="Choi A."/>
            <person name="Chung E.J."/>
        </authorList>
    </citation>
    <scope>NUCLEOTIDE SEQUENCE [LARGE SCALE GENOMIC DNA]</scope>
    <source>
        <strain evidence="2 3">CR182</strain>
    </source>
</reference>
<feature type="transmembrane region" description="Helical" evidence="1">
    <location>
        <begin position="12"/>
        <end position="39"/>
    </location>
</feature>
<proteinExistence type="predicted"/>
<keyword evidence="3" id="KW-1185">Reference proteome</keyword>
<dbReference type="AlphaFoldDB" id="A0A2N8KZL9"/>
<name>A0A2N8KZL9_9BURK</name>
<gene>
    <name evidence="2" type="ORF">C1O66_16150</name>
</gene>
<sequence>MQQVIHHIPPRAAARIVAAVGGALALAGMLLAGLLSIWLPGVATFHNMPMALALFLVPVGWWLSLYLSTWIVCGMYNLCARHFGGITLVLDDATAVQRPR</sequence>
<evidence type="ECO:0000313" key="3">
    <source>
        <dbReference type="Proteomes" id="UP000235916"/>
    </source>
</evidence>
<dbReference type="Proteomes" id="UP000235916">
    <property type="component" value="Unassembled WGS sequence"/>
</dbReference>
<feature type="transmembrane region" description="Helical" evidence="1">
    <location>
        <begin position="51"/>
        <end position="73"/>
    </location>
</feature>
<comment type="caution">
    <text evidence="2">The sequence shown here is derived from an EMBL/GenBank/DDBJ whole genome shotgun (WGS) entry which is preliminary data.</text>
</comment>
<evidence type="ECO:0000313" key="2">
    <source>
        <dbReference type="EMBL" id="PND38907.1"/>
    </source>
</evidence>
<evidence type="ECO:0008006" key="4">
    <source>
        <dbReference type="Google" id="ProtNLM"/>
    </source>
</evidence>
<organism evidence="2 3">
    <name type="scientific">Kinneretia aquatilis</name>
    <dbReference type="NCBI Taxonomy" id="2070761"/>
    <lineage>
        <taxon>Bacteria</taxon>
        <taxon>Pseudomonadati</taxon>
        <taxon>Pseudomonadota</taxon>
        <taxon>Betaproteobacteria</taxon>
        <taxon>Burkholderiales</taxon>
        <taxon>Sphaerotilaceae</taxon>
        <taxon>Roseateles</taxon>
    </lineage>
</organism>
<keyword evidence="1" id="KW-1133">Transmembrane helix</keyword>
<keyword evidence="1" id="KW-0472">Membrane</keyword>
<keyword evidence="1" id="KW-0812">Transmembrane</keyword>
<dbReference type="RefSeq" id="WP_102768824.1">
    <property type="nucleotide sequence ID" value="NZ_POSP01000003.1"/>
</dbReference>